<sequence length="89" mass="10379">MKQMYDKNETKAIAKKRYSFKKGYLQVTLSQKKEVREKLMSALKISRLTYFSSLLNGGIIDISMTKYEKISAVFSEYNIIDIWDVSPLN</sequence>
<protein>
    <submittedName>
        <fullName evidence="1">Uncharacterized protein</fullName>
    </submittedName>
</protein>
<accession>A0A8S5LE84</accession>
<evidence type="ECO:0000313" key="1">
    <source>
        <dbReference type="EMBL" id="DAD68201.1"/>
    </source>
</evidence>
<dbReference type="EMBL" id="BK014695">
    <property type="protein sequence ID" value="DAD68201.1"/>
    <property type="molecule type" value="Genomic_DNA"/>
</dbReference>
<proteinExistence type="predicted"/>
<name>A0A8S5LE84_9CAUD</name>
<organism evidence="1">
    <name type="scientific">Siphoviridae sp. ctrWS2</name>
    <dbReference type="NCBI Taxonomy" id="2823602"/>
    <lineage>
        <taxon>Viruses</taxon>
        <taxon>Duplodnaviria</taxon>
        <taxon>Heunggongvirae</taxon>
        <taxon>Uroviricota</taxon>
        <taxon>Caudoviricetes</taxon>
    </lineage>
</organism>
<reference evidence="1" key="1">
    <citation type="journal article" date="2021" name="Proc. Natl. Acad. Sci. U.S.A.">
        <title>A Catalog of Tens of Thousands of Viruses from Human Metagenomes Reveals Hidden Associations with Chronic Diseases.</title>
        <authorList>
            <person name="Tisza M.J."/>
            <person name="Buck C.B."/>
        </authorList>
    </citation>
    <scope>NUCLEOTIDE SEQUENCE</scope>
    <source>
        <strain evidence="1">CtrWS2</strain>
    </source>
</reference>